<evidence type="ECO:0000256" key="1">
    <source>
        <dbReference type="ARBA" id="ARBA00000971"/>
    </source>
</evidence>
<dbReference type="EC" id="5.2.1.8" evidence="2 7"/>
<dbReference type="GO" id="GO:0006457">
    <property type="term" value="P:protein folding"/>
    <property type="evidence" value="ECO:0007669"/>
    <property type="project" value="InterPro"/>
</dbReference>
<dbReference type="SUPFAM" id="SSF50891">
    <property type="entry name" value="Cyclophilin-like"/>
    <property type="match status" value="1"/>
</dbReference>
<dbReference type="InterPro" id="IPR020892">
    <property type="entry name" value="Cyclophilin-type_PPIase_CS"/>
</dbReference>
<dbReference type="PANTHER" id="PTHR11071">
    <property type="entry name" value="PEPTIDYL-PROLYL CIS-TRANS ISOMERASE"/>
    <property type="match status" value="1"/>
</dbReference>
<feature type="domain" description="PPIase cyclophilin-type" evidence="8">
    <location>
        <begin position="15"/>
        <end position="179"/>
    </location>
</feature>
<dbReference type="Proteomes" id="UP000016930">
    <property type="component" value="Unassembled WGS sequence"/>
</dbReference>
<comment type="similarity">
    <text evidence="6">Belongs to the cyclophilin-type PPIase family. PPIase A subfamily.</text>
</comment>
<dbReference type="InterPro" id="IPR029000">
    <property type="entry name" value="Cyclophilin-like_dom_sf"/>
</dbReference>
<evidence type="ECO:0000256" key="7">
    <source>
        <dbReference type="RuleBase" id="RU363019"/>
    </source>
</evidence>
<dbReference type="GO" id="GO:0003755">
    <property type="term" value="F:peptidyl-prolyl cis-trans isomerase activity"/>
    <property type="evidence" value="ECO:0007669"/>
    <property type="project" value="UniProtKB-UniRule"/>
</dbReference>
<comment type="function">
    <text evidence="7">PPIases accelerate the folding of proteins. It catalyzes the cis-trans isomerization of proline imidic peptide bonds in oligopeptides.</text>
</comment>
<reference evidence="9 10" key="1">
    <citation type="journal article" date="2012" name="Proc. Natl. Acad. Sci. U.S.A.">
        <title>Comparative genomics of Ceriporiopsis subvermispora and Phanerochaete chrysosporium provide insight into selective ligninolysis.</title>
        <authorList>
            <person name="Fernandez-Fueyo E."/>
            <person name="Ruiz-Duenas F.J."/>
            <person name="Ferreira P."/>
            <person name="Floudas D."/>
            <person name="Hibbett D.S."/>
            <person name="Canessa P."/>
            <person name="Larrondo L.F."/>
            <person name="James T.Y."/>
            <person name="Seelenfreund D."/>
            <person name="Lobos S."/>
            <person name="Polanco R."/>
            <person name="Tello M."/>
            <person name="Honda Y."/>
            <person name="Watanabe T."/>
            <person name="Watanabe T."/>
            <person name="Ryu J.S."/>
            <person name="Kubicek C.P."/>
            <person name="Schmoll M."/>
            <person name="Gaskell J."/>
            <person name="Hammel K.E."/>
            <person name="St John F.J."/>
            <person name="Vanden Wymelenberg A."/>
            <person name="Sabat G."/>
            <person name="Splinter BonDurant S."/>
            <person name="Syed K."/>
            <person name="Yadav J.S."/>
            <person name="Doddapaneni H."/>
            <person name="Subramanian V."/>
            <person name="Lavin J.L."/>
            <person name="Oguiza J.A."/>
            <person name="Perez G."/>
            <person name="Pisabarro A.G."/>
            <person name="Ramirez L."/>
            <person name="Santoyo F."/>
            <person name="Master E."/>
            <person name="Coutinho P.M."/>
            <person name="Henrissat B."/>
            <person name="Lombard V."/>
            <person name="Magnuson J.K."/>
            <person name="Kuees U."/>
            <person name="Hori C."/>
            <person name="Igarashi K."/>
            <person name="Samejima M."/>
            <person name="Held B.W."/>
            <person name="Barry K.W."/>
            <person name="LaButti K.M."/>
            <person name="Lapidus A."/>
            <person name="Lindquist E.A."/>
            <person name="Lucas S.M."/>
            <person name="Riley R."/>
            <person name="Salamov A.A."/>
            <person name="Hoffmeister D."/>
            <person name="Schwenk D."/>
            <person name="Hadar Y."/>
            <person name="Yarden O."/>
            <person name="de Vries R.P."/>
            <person name="Wiebenga A."/>
            <person name="Stenlid J."/>
            <person name="Eastwood D."/>
            <person name="Grigoriev I.V."/>
            <person name="Berka R.M."/>
            <person name="Blanchette R.A."/>
            <person name="Kersten P."/>
            <person name="Martinez A.T."/>
            <person name="Vicuna R."/>
            <person name="Cullen D."/>
        </authorList>
    </citation>
    <scope>NUCLEOTIDE SEQUENCE [LARGE SCALE GENOMIC DNA]</scope>
    <source>
        <strain evidence="9 10">B</strain>
    </source>
</reference>
<keyword evidence="5 7" id="KW-0413">Isomerase</keyword>
<comment type="catalytic activity">
    <reaction evidence="1 7">
        <text>[protein]-peptidylproline (omega=180) = [protein]-peptidylproline (omega=0)</text>
        <dbReference type="Rhea" id="RHEA:16237"/>
        <dbReference type="Rhea" id="RHEA-COMP:10747"/>
        <dbReference type="Rhea" id="RHEA-COMP:10748"/>
        <dbReference type="ChEBI" id="CHEBI:83833"/>
        <dbReference type="ChEBI" id="CHEBI:83834"/>
        <dbReference type="EC" id="5.2.1.8"/>
    </reaction>
</comment>
<organism evidence="9 10">
    <name type="scientific">Ceriporiopsis subvermispora (strain B)</name>
    <name type="common">White-rot fungus</name>
    <name type="synonym">Gelatoporia subvermispora</name>
    <dbReference type="NCBI Taxonomy" id="914234"/>
    <lineage>
        <taxon>Eukaryota</taxon>
        <taxon>Fungi</taxon>
        <taxon>Dikarya</taxon>
        <taxon>Basidiomycota</taxon>
        <taxon>Agaricomycotina</taxon>
        <taxon>Agaricomycetes</taxon>
        <taxon>Polyporales</taxon>
        <taxon>Gelatoporiaceae</taxon>
        <taxon>Gelatoporia</taxon>
    </lineage>
</organism>
<dbReference type="HOGENOM" id="CLU_012062_4_2_1"/>
<evidence type="ECO:0000256" key="2">
    <source>
        <dbReference type="ARBA" id="ARBA00013194"/>
    </source>
</evidence>
<dbReference type="InterPro" id="IPR024936">
    <property type="entry name" value="Cyclophilin-type_PPIase"/>
</dbReference>
<dbReference type="PROSITE" id="PS00170">
    <property type="entry name" value="CSA_PPIASE_1"/>
    <property type="match status" value="1"/>
</dbReference>
<proteinExistence type="inferred from homology"/>
<evidence type="ECO:0000256" key="5">
    <source>
        <dbReference type="ARBA" id="ARBA00023235"/>
    </source>
</evidence>
<dbReference type="Gene3D" id="2.40.100.10">
    <property type="entry name" value="Cyclophilin-like"/>
    <property type="match status" value="1"/>
</dbReference>
<dbReference type="OrthoDB" id="193499at2759"/>
<dbReference type="InterPro" id="IPR002130">
    <property type="entry name" value="Cyclophilin-type_PPIase_dom"/>
</dbReference>
<dbReference type="AlphaFoldDB" id="M2RA23"/>
<name>M2RA23_CERS8</name>
<dbReference type="FunFam" id="2.40.100.10:FF:000013">
    <property type="entry name" value="Peptidyl-prolyl cis-trans isomerase"/>
    <property type="match status" value="1"/>
</dbReference>
<dbReference type="PIRSF" id="PIRSF001467">
    <property type="entry name" value="Peptidylpro_ismrse"/>
    <property type="match status" value="1"/>
</dbReference>
<dbReference type="GO" id="GO:0005737">
    <property type="term" value="C:cytoplasm"/>
    <property type="evidence" value="ECO:0007669"/>
    <property type="project" value="TreeGrafter"/>
</dbReference>
<evidence type="ECO:0000256" key="6">
    <source>
        <dbReference type="ARBA" id="ARBA00037940"/>
    </source>
</evidence>
<accession>M2RA23</accession>
<dbReference type="PANTHER" id="PTHR11071:SF561">
    <property type="entry name" value="PEPTIDYL-PROLYL CIS-TRANS ISOMERASE D-RELATED"/>
    <property type="match status" value="1"/>
</dbReference>
<evidence type="ECO:0000259" key="8">
    <source>
        <dbReference type="PROSITE" id="PS50072"/>
    </source>
</evidence>
<keyword evidence="10" id="KW-1185">Reference proteome</keyword>
<dbReference type="GO" id="GO:0016018">
    <property type="term" value="F:cyclosporin A binding"/>
    <property type="evidence" value="ECO:0007669"/>
    <property type="project" value="TreeGrafter"/>
</dbReference>
<dbReference type="PRINTS" id="PR00153">
    <property type="entry name" value="CSAPPISMRASE"/>
</dbReference>
<dbReference type="Pfam" id="PF00160">
    <property type="entry name" value="Pro_isomerase"/>
    <property type="match status" value="1"/>
</dbReference>
<evidence type="ECO:0000313" key="10">
    <source>
        <dbReference type="Proteomes" id="UP000016930"/>
    </source>
</evidence>
<sequence length="180" mass="19661">MDAAFETLMSQPDVFFDIEIDGKPVGRIVFTLYDMLVPKTTYNFRALVTGEYGFGYKGSKFHRVIYNFMAQGGDFEKASAPEAYQGDGTGGWSIYGKTFEDESLLTGHLKPGILSMSNTGRDTNGSQFFITMVAADWLDGQHVAFGEVVEGMDVVKKIESFGTASGRTRGNIIIADCGTV</sequence>
<evidence type="ECO:0000256" key="3">
    <source>
        <dbReference type="ARBA" id="ARBA00021047"/>
    </source>
</evidence>
<dbReference type="PROSITE" id="PS50072">
    <property type="entry name" value="CSA_PPIASE_2"/>
    <property type="match status" value="1"/>
</dbReference>
<evidence type="ECO:0000256" key="4">
    <source>
        <dbReference type="ARBA" id="ARBA00023110"/>
    </source>
</evidence>
<protein>
    <recommendedName>
        <fullName evidence="3 7">Peptidyl-prolyl cis-trans isomerase</fullName>
        <shortName evidence="7">PPIase</shortName>
        <ecNumber evidence="2 7">5.2.1.8</ecNumber>
    </recommendedName>
</protein>
<evidence type="ECO:0000313" key="9">
    <source>
        <dbReference type="EMBL" id="EMD35631.1"/>
    </source>
</evidence>
<dbReference type="EMBL" id="KB445800">
    <property type="protein sequence ID" value="EMD35631.1"/>
    <property type="molecule type" value="Genomic_DNA"/>
</dbReference>
<keyword evidence="4 7" id="KW-0697">Rotamase</keyword>
<gene>
    <name evidence="9" type="ORF">CERSUDRAFT_96745</name>
</gene>
<dbReference type="STRING" id="914234.M2RA23"/>